<dbReference type="AlphaFoldDB" id="A0A074MAQ9"/>
<evidence type="ECO:0000313" key="4">
    <source>
        <dbReference type="Proteomes" id="UP000027647"/>
    </source>
</evidence>
<dbReference type="Gene3D" id="1.10.40.110">
    <property type="match status" value="1"/>
</dbReference>
<comment type="caution">
    <text evidence="3">The sequence shown here is derived from an EMBL/GenBank/DDBJ whole genome shotgun (WGS) entry which is preliminary data.</text>
</comment>
<dbReference type="InterPro" id="IPR036249">
    <property type="entry name" value="Thioredoxin-like_sf"/>
</dbReference>
<dbReference type="GO" id="GO:0016853">
    <property type="term" value="F:isomerase activity"/>
    <property type="evidence" value="ECO:0007669"/>
    <property type="project" value="UniProtKB-KW"/>
</dbReference>
<organism evidence="3 4">
    <name type="scientific">Erythrobacter longus</name>
    <dbReference type="NCBI Taxonomy" id="1044"/>
    <lineage>
        <taxon>Bacteria</taxon>
        <taxon>Pseudomonadati</taxon>
        <taxon>Pseudomonadota</taxon>
        <taxon>Alphaproteobacteria</taxon>
        <taxon>Sphingomonadales</taxon>
        <taxon>Erythrobacteraceae</taxon>
        <taxon>Erythrobacter/Porphyrobacter group</taxon>
        <taxon>Erythrobacter</taxon>
    </lineage>
</organism>
<dbReference type="EMBL" id="JMIW01000001">
    <property type="protein sequence ID" value="KEO91906.1"/>
    <property type="molecule type" value="Genomic_DNA"/>
</dbReference>
<keyword evidence="1" id="KW-0732">Signal</keyword>
<dbReference type="Gene3D" id="3.40.30.10">
    <property type="entry name" value="Glutaredoxin"/>
    <property type="match status" value="1"/>
</dbReference>
<sequence>MKPFKRAAFSAVSAFGLALGVAVAGGPATAQDADSSVQDGADQLKDVPSAFKGSGRRASWHAEVVATDRGHMIGNPQAEASLIEWISYTCSHCATFAREGEGALDLALLAPGHMNVEVRPVIRNVVDLTVSMLVQCGSAEGFKDRHRMYLMQQDKWLEKARTAPEAQRASWASGSKSARLSMAAALDLDDMLATRGASRMDITTCLSDDAAAQKLVQNGAADREEFSVNSTPSFALDGKLLNEVHAWGTLYPVIAQRFKPENSSK</sequence>
<evidence type="ECO:0000259" key="2">
    <source>
        <dbReference type="Pfam" id="PF13462"/>
    </source>
</evidence>
<dbReference type="Proteomes" id="UP000027647">
    <property type="component" value="Unassembled WGS sequence"/>
</dbReference>
<gene>
    <name evidence="3" type="ORF">EH31_04335</name>
</gene>
<feature type="signal peptide" evidence="1">
    <location>
        <begin position="1"/>
        <end position="24"/>
    </location>
</feature>
<reference evidence="3 4" key="1">
    <citation type="submission" date="2014-04" db="EMBL/GenBank/DDBJ databases">
        <title>A comprehensive comparison of genomes of Erythrobacter spp. strains.</title>
        <authorList>
            <person name="Zheng Q."/>
        </authorList>
    </citation>
    <scope>NUCLEOTIDE SEQUENCE [LARGE SCALE GENOMIC DNA]</scope>
    <source>
        <strain evidence="3 4">DSM 6997</strain>
    </source>
</reference>
<dbReference type="eggNOG" id="COG1651">
    <property type="taxonomic scope" value="Bacteria"/>
</dbReference>
<feature type="chain" id="PRO_5001696958" evidence="1">
    <location>
        <begin position="25"/>
        <end position="265"/>
    </location>
</feature>
<proteinExistence type="predicted"/>
<keyword evidence="3" id="KW-0413">Isomerase</keyword>
<evidence type="ECO:0000256" key="1">
    <source>
        <dbReference type="SAM" id="SignalP"/>
    </source>
</evidence>
<keyword evidence="4" id="KW-1185">Reference proteome</keyword>
<feature type="domain" description="Thioredoxin-like fold" evidence="2">
    <location>
        <begin position="68"/>
        <end position="249"/>
    </location>
</feature>
<dbReference type="SUPFAM" id="SSF52833">
    <property type="entry name" value="Thioredoxin-like"/>
    <property type="match status" value="1"/>
</dbReference>
<accession>A0A074MAQ9</accession>
<evidence type="ECO:0000313" key="3">
    <source>
        <dbReference type="EMBL" id="KEO91906.1"/>
    </source>
</evidence>
<dbReference type="STRING" id="1044.EH31_04335"/>
<protein>
    <submittedName>
        <fullName evidence="3">Protein-disulfide isomerase</fullName>
    </submittedName>
</protein>
<dbReference type="OrthoDB" id="8478320at2"/>
<dbReference type="RefSeq" id="WP_081853207.1">
    <property type="nucleotide sequence ID" value="NZ_JMIW01000001.1"/>
</dbReference>
<name>A0A074MAQ9_ERYLO</name>
<dbReference type="InterPro" id="IPR012336">
    <property type="entry name" value="Thioredoxin-like_fold"/>
</dbReference>
<dbReference type="Pfam" id="PF13462">
    <property type="entry name" value="Thioredoxin_4"/>
    <property type="match status" value="1"/>
</dbReference>